<dbReference type="EMBL" id="RAYQ01000005">
    <property type="protein sequence ID" value="RKI92430.1"/>
    <property type="molecule type" value="Genomic_DNA"/>
</dbReference>
<evidence type="ECO:0000256" key="7">
    <source>
        <dbReference type="ARBA" id="ARBA00023136"/>
    </source>
</evidence>
<sequence length="312" mass="33814">MTHFLTAVNAVIPFLIYMAFGYVIKASGLMDEAFMKRLNSLIFQAFYPIMMFYNLYQNAGVHLNMGKLVLVGMLGEIALLALLMLIVPKLEKENTRRGVLIQAIYRSNFVLFAVPLTENIFGASGLAMTSMMVAIVVPFYNATAVVILEYFRGGKLELGKLVRKVLTNPLIFGAIVGGIFILLKIQLPECIEKPVSQFSALTTPLALFILGGSLQFSSLKKNLPAIIPAVSMKLVIVPAVMLAVSIIAGMQPLERFVMLTMFATPTAAASFPMAQNMGGDGKLAGELVACSTTASVVTIFLWVFVLKSAGLI</sequence>
<keyword evidence="10" id="KW-1185">Reference proteome</keyword>
<dbReference type="RefSeq" id="WP_120468374.1">
    <property type="nucleotide sequence ID" value="NZ_RAYQ01000005.1"/>
</dbReference>
<dbReference type="AlphaFoldDB" id="A0A3A9ALH0"/>
<reference evidence="9 10" key="1">
    <citation type="submission" date="2018-09" db="EMBL/GenBank/DDBJ databases">
        <title>Murine metabolic-syndrome-specific gut microbial biobank.</title>
        <authorList>
            <person name="Liu C."/>
        </authorList>
    </citation>
    <scope>NUCLEOTIDE SEQUENCE [LARGE SCALE GENOMIC DNA]</scope>
    <source>
        <strain evidence="9 10">0.1xD8-82</strain>
    </source>
</reference>
<evidence type="ECO:0000256" key="3">
    <source>
        <dbReference type="ARBA" id="ARBA00022448"/>
    </source>
</evidence>
<dbReference type="Pfam" id="PF03547">
    <property type="entry name" value="Mem_trans"/>
    <property type="match status" value="2"/>
</dbReference>
<feature type="transmembrane region" description="Helical" evidence="8">
    <location>
        <begin position="195"/>
        <end position="214"/>
    </location>
</feature>
<keyword evidence="4" id="KW-1003">Cell membrane</keyword>
<evidence type="ECO:0000256" key="4">
    <source>
        <dbReference type="ARBA" id="ARBA00022475"/>
    </source>
</evidence>
<feature type="transmembrane region" description="Helical" evidence="8">
    <location>
        <begin position="226"/>
        <end position="250"/>
    </location>
</feature>
<name>A0A3A9ALH0_9FIRM</name>
<evidence type="ECO:0000256" key="1">
    <source>
        <dbReference type="ARBA" id="ARBA00004651"/>
    </source>
</evidence>
<feature type="transmembrane region" description="Helical" evidence="8">
    <location>
        <begin position="129"/>
        <end position="153"/>
    </location>
</feature>
<accession>A0A3A9ALH0</accession>
<dbReference type="GO" id="GO:0055085">
    <property type="term" value="P:transmembrane transport"/>
    <property type="evidence" value="ECO:0007669"/>
    <property type="project" value="InterPro"/>
</dbReference>
<keyword evidence="6 8" id="KW-1133">Transmembrane helix</keyword>
<evidence type="ECO:0000313" key="9">
    <source>
        <dbReference type="EMBL" id="RKI92430.1"/>
    </source>
</evidence>
<feature type="transmembrane region" description="Helical" evidence="8">
    <location>
        <begin position="165"/>
        <end position="183"/>
    </location>
</feature>
<dbReference type="OrthoDB" id="9794315at2"/>
<keyword evidence="7 8" id="KW-0472">Membrane</keyword>
<keyword evidence="5 8" id="KW-0812">Transmembrane</keyword>
<comment type="similarity">
    <text evidence="2">Belongs to the auxin efflux carrier (TC 2.A.69) family.</text>
</comment>
<proteinExistence type="inferred from homology"/>
<gene>
    <name evidence="9" type="ORF">D7V94_07110</name>
</gene>
<feature type="transmembrane region" description="Helical" evidence="8">
    <location>
        <begin position="6"/>
        <end position="26"/>
    </location>
</feature>
<dbReference type="GO" id="GO:0005886">
    <property type="term" value="C:plasma membrane"/>
    <property type="evidence" value="ECO:0007669"/>
    <property type="project" value="UniProtKB-SubCell"/>
</dbReference>
<evidence type="ECO:0000256" key="8">
    <source>
        <dbReference type="SAM" id="Phobius"/>
    </source>
</evidence>
<dbReference type="InterPro" id="IPR004776">
    <property type="entry name" value="Mem_transp_PIN-like"/>
</dbReference>
<feature type="transmembrane region" description="Helical" evidence="8">
    <location>
        <begin position="68"/>
        <end position="87"/>
    </location>
</feature>
<comment type="caution">
    <text evidence="9">The sequence shown here is derived from an EMBL/GenBank/DDBJ whole genome shotgun (WGS) entry which is preliminary data.</text>
</comment>
<evidence type="ECO:0000256" key="5">
    <source>
        <dbReference type="ARBA" id="ARBA00022692"/>
    </source>
</evidence>
<evidence type="ECO:0000313" key="10">
    <source>
        <dbReference type="Proteomes" id="UP000280696"/>
    </source>
</evidence>
<feature type="transmembrane region" description="Helical" evidence="8">
    <location>
        <begin position="38"/>
        <end position="56"/>
    </location>
</feature>
<feature type="transmembrane region" description="Helical" evidence="8">
    <location>
        <begin position="286"/>
        <end position="305"/>
    </location>
</feature>
<comment type="subcellular location">
    <subcellularLocation>
        <location evidence="1">Cell membrane</location>
        <topology evidence="1">Multi-pass membrane protein</topology>
    </subcellularLocation>
</comment>
<dbReference type="InterPro" id="IPR038770">
    <property type="entry name" value="Na+/solute_symporter_sf"/>
</dbReference>
<evidence type="ECO:0000256" key="6">
    <source>
        <dbReference type="ARBA" id="ARBA00022989"/>
    </source>
</evidence>
<protein>
    <submittedName>
        <fullName evidence="9">AEC family transporter</fullName>
    </submittedName>
</protein>
<dbReference type="PANTHER" id="PTHR36838">
    <property type="entry name" value="AUXIN EFFLUX CARRIER FAMILY PROTEIN"/>
    <property type="match status" value="1"/>
</dbReference>
<keyword evidence="3" id="KW-0813">Transport</keyword>
<dbReference type="PANTHER" id="PTHR36838:SF4">
    <property type="entry name" value="AUXIN EFFLUX CARRIER FAMILY PROTEIN"/>
    <property type="match status" value="1"/>
</dbReference>
<organism evidence="9 10">
    <name type="scientific">Parablautia intestinalis</name>
    <dbReference type="NCBI Taxonomy" id="2320100"/>
    <lineage>
        <taxon>Bacteria</taxon>
        <taxon>Bacillati</taxon>
        <taxon>Bacillota</taxon>
        <taxon>Clostridia</taxon>
        <taxon>Lachnospirales</taxon>
        <taxon>Lachnospiraceae</taxon>
        <taxon>Parablautia</taxon>
    </lineage>
</organism>
<evidence type="ECO:0000256" key="2">
    <source>
        <dbReference type="ARBA" id="ARBA00010145"/>
    </source>
</evidence>
<dbReference type="Gene3D" id="1.20.1530.20">
    <property type="match status" value="1"/>
</dbReference>
<dbReference type="Proteomes" id="UP000280696">
    <property type="component" value="Unassembled WGS sequence"/>
</dbReference>